<sequence length="177" mass="19897">MTLITAFNRLLTAGRPPLSHKEKIERLIALITEKRTPRLKGRIRVELIGGPLNFKVRRNGKAILIQLSVLPNDKRFPEILQKFSIAARRLLSARPFDIPAAKMTPNEHRGWEGLLEIGARISRGGTALDLRAILPHKSGEMARFLHCWQLVCSGPTNIAIRNRVGDPIGVYTKERLS</sequence>
<organism evidence="1">
    <name type="scientific">marine sediment metagenome</name>
    <dbReference type="NCBI Taxonomy" id="412755"/>
    <lineage>
        <taxon>unclassified sequences</taxon>
        <taxon>metagenomes</taxon>
        <taxon>ecological metagenomes</taxon>
    </lineage>
</organism>
<name>A0A0F9CVI0_9ZZZZ</name>
<dbReference type="AlphaFoldDB" id="A0A0F9CVI0"/>
<reference evidence="1" key="1">
    <citation type="journal article" date="2015" name="Nature">
        <title>Complex archaea that bridge the gap between prokaryotes and eukaryotes.</title>
        <authorList>
            <person name="Spang A."/>
            <person name="Saw J.H."/>
            <person name="Jorgensen S.L."/>
            <person name="Zaremba-Niedzwiedzka K."/>
            <person name="Martijn J."/>
            <person name="Lind A.E."/>
            <person name="van Eijk R."/>
            <person name="Schleper C."/>
            <person name="Guy L."/>
            <person name="Ettema T.J."/>
        </authorList>
    </citation>
    <scope>NUCLEOTIDE SEQUENCE</scope>
</reference>
<comment type="caution">
    <text evidence="1">The sequence shown here is derived from an EMBL/GenBank/DDBJ whole genome shotgun (WGS) entry which is preliminary data.</text>
</comment>
<gene>
    <name evidence="1" type="ORF">LCGC14_2355080</name>
</gene>
<proteinExistence type="predicted"/>
<accession>A0A0F9CVI0</accession>
<dbReference type="EMBL" id="LAZR01034364">
    <property type="protein sequence ID" value="KKL45496.1"/>
    <property type="molecule type" value="Genomic_DNA"/>
</dbReference>
<evidence type="ECO:0000313" key="1">
    <source>
        <dbReference type="EMBL" id="KKL45496.1"/>
    </source>
</evidence>
<protein>
    <submittedName>
        <fullName evidence="1">Uncharacterized protein</fullName>
    </submittedName>
</protein>